<keyword evidence="3" id="KW-1185">Reference proteome</keyword>
<feature type="compositionally biased region" description="Pro residues" evidence="1">
    <location>
        <begin position="95"/>
        <end position="109"/>
    </location>
</feature>
<feature type="non-terminal residue" evidence="2">
    <location>
        <position position="186"/>
    </location>
</feature>
<feature type="region of interest" description="Disordered" evidence="1">
    <location>
        <begin position="95"/>
        <end position="134"/>
    </location>
</feature>
<sequence length="186" mass="20323">ICTSPSAHSSKHKCRDTTRKCPPLLSKIVQQLPLLSRLSLMLSKHALGMPVTHTHMPPVCSVSLLQLYAAEKSAPYTFTQPALWALNHADAALRPRPPFLRPPTMPPPSFSKETGFPRERGSDPTGSHGERRGIPPTDPCSFCLLERSCGGTFKREKKNPSHILPGAWAGGSMQLVTQSETDKHGI</sequence>
<evidence type="ECO:0000313" key="2">
    <source>
        <dbReference type="EMBL" id="PIO27168.1"/>
    </source>
</evidence>
<reference evidence="3" key="1">
    <citation type="journal article" date="2017" name="Nat. Commun.">
        <title>The North American bullfrog draft genome provides insight into hormonal regulation of long noncoding RNA.</title>
        <authorList>
            <person name="Hammond S.A."/>
            <person name="Warren R.L."/>
            <person name="Vandervalk B.P."/>
            <person name="Kucuk E."/>
            <person name="Khan H."/>
            <person name="Gibb E.A."/>
            <person name="Pandoh P."/>
            <person name="Kirk H."/>
            <person name="Zhao Y."/>
            <person name="Jones M."/>
            <person name="Mungall A.J."/>
            <person name="Coope R."/>
            <person name="Pleasance S."/>
            <person name="Moore R.A."/>
            <person name="Holt R.A."/>
            <person name="Round J.M."/>
            <person name="Ohora S."/>
            <person name="Walle B.V."/>
            <person name="Veldhoen N."/>
            <person name="Helbing C.C."/>
            <person name="Birol I."/>
        </authorList>
    </citation>
    <scope>NUCLEOTIDE SEQUENCE [LARGE SCALE GENOMIC DNA]</scope>
</reference>
<accession>A0A2G9RH03</accession>
<name>A0A2G9RH03_AQUCT</name>
<dbReference type="EMBL" id="KV940372">
    <property type="protein sequence ID" value="PIO27168.1"/>
    <property type="molecule type" value="Genomic_DNA"/>
</dbReference>
<protein>
    <submittedName>
        <fullName evidence="2">Uncharacterized protein</fullName>
    </submittedName>
</protein>
<evidence type="ECO:0000256" key="1">
    <source>
        <dbReference type="SAM" id="MobiDB-lite"/>
    </source>
</evidence>
<feature type="non-terminal residue" evidence="2">
    <location>
        <position position="1"/>
    </location>
</feature>
<evidence type="ECO:0000313" key="3">
    <source>
        <dbReference type="Proteomes" id="UP000228934"/>
    </source>
</evidence>
<dbReference type="Proteomes" id="UP000228934">
    <property type="component" value="Unassembled WGS sequence"/>
</dbReference>
<gene>
    <name evidence="2" type="ORF">AB205_0162630</name>
</gene>
<feature type="compositionally biased region" description="Basic and acidic residues" evidence="1">
    <location>
        <begin position="115"/>
        <end position="133"/>
    </location>
</feature>
<proteinExistence type="predicted"/>
<organism evidence="2 3">
    <name type="scientific">Aquarana catesbeiana</name>
    <name type="common">American bullfrog</name>
    <name type="synonym">Rana catesbeiana</name>
    <dbReference type="NCBI Taxonomy" id="8400"/>
    <lineage>
        <taxon>Eukaryota</taxon>
        <taxon>Metazoa</taxon>
        <taxon>Chordata</taxon>
        <taxon>Craniata</taxon>
        <taxon>Vertebrata</taxon>
        <taxon>Euteleostomi</taxon>
        <taxon>Amphibia</taxon>
        <taxon>Batrachia</taxon>
        <taxon>Anura</taxon>
        <taxon>Neobatrachia</taxon>
        <taxon>Ranoidea</taxon>
        <taxon>Ranidae</taxon>
        <taxon>Aquarana</taxon>
    </lineage>
</organism>
<dbReference type="AlphaFoldDB" id="A0A2G9RH03"/>